<dbReference type="AlphaFoldDB" id="X1EZK0"/>
<feature type="non-terminal residue" evidence="1">
    <location>
        <position position="1"/>
    </location>
</feature>
<sequence>LVQARSWDESHRIVCAHPELLDRQAVVLLARLRDVAREQDESSAAVLFEEHRALLVQCQELGLVRAFADKLGCSIGDLAAGSGVAEQPSEVRELLQEMAREGVQLQSPDDLARVLRERPEWGERLQTLMNPLAGLPKEVQ</sequence>
<proteinExistence type="predicted"/>
<gene>
    <name evidence="1" type="ORF">S01H4_63367</name>
</gene>
<feature type="non-terminal residue" evidence="1">
    <location>
        <position position="140"/>
    </location>
</feature>
<organism evidence="1">
    <name type="scientific">marine sediment metagenome</name>
    <dbReference type="NCBI Taxonomy" id="412755"/>
    <lineage>
        <taxon>unclassified sequences</taxon>
        <taxon>metagenomes</taxon>
        <taxon>ecological metagenomes</taxon>
    </lineage>
</organism>
<evidence type="ECO:0000313" key="1">
    <source>
        <dbReference type="EMBL" id="GAH13983.1"/>
    </source>
</evidence>
<accession>X1EZK0</accession>
<dbReference type="EMBL" id="BART01038085">
    <property type="protein sequence ID" value="GAH13983.1"/>
    <property type="molecule type" value="Genomic_DNA"/>
</dbReference>
<protein>
    <submittedName>
        <fullName evidence="1">Uncharacterized protein</fullName>
    </submittedName>
</protein>
<name>X1EZK0_9ZZZZ</name>
<comment type="caution">
    <text evidence="1">The sequence shown here is derived from an EMBL/GenBank/DDBJ whole genome shotgun (WGS) entry which is preliminary data.</text>
</comment>
<reference evidence="1" key="1">
    <citation type="journal article" date="2014" name="Front. Microbiol.">
        <title>High frequency of phylogenetically diverse reductive dehalogenase-homologous genes in deep subseafloor sedimentary metagenomes.</title>
        <authorList>
            <person name="Kawai M."/>
            <person name="Futagami T."/>
            <person name="Toyoda A."/>
            <person name="Takaki Y."/>
            <person name="Nishi S."/>
            <person name="Hori S."/>
            <person name="Arai W."/>
            <person name="Tsubouchi T."/>
            <person name="Morono Y."/>
            <person name="Uchiyama I."/>
            <person name="Ito T."/>
            <person name="Fujiyama A."/>
            <person name="Inagaki F."/>
            <person name="Takami H."/>
        </authorList>
    </citation>
    <scope>NUCLEOTIDE SEQUENCE</scope>
    <source>
        <strain evidence="1">Expedition CK06-06</strain>
    </source>
</reference>